<dbReference type="Proteomes" id="UP001218218">
    <property type="component" value="Unassembled WGS sequence"/>
</dbReference>
<proteinExistence type="predicted"/>
<dbReference type="InterPro" id="IPR027417">
    <property type="entry name" value="P-loop_NTPase"/>
</dbReference>
<dbReference type="PANTHER" id="PTHR10039">
    <property type="entry name" value="AMELOGENIN"/>
    <property type="match status" value="1"/>
</dbReference>
<dbReference type="InterPro" id="IPR056884">
    <property type="entry name" value="NPHP3-like_N"/>
</dbReference>
<protein>
    <recommendedName>
        <fullName evidence="2">Nephrocystin 3-like N-terminal domain-containing protein</fullName>
    </recommendedName>
</protein>
<dbReference type="EMBL" id="JARIHO010000077">
    <property type="protein sequence ID" value="KAJ7310758.1"/>
    <property type="molecule type" value="Genomic_DNA"/>
</dbReference>
<accession>A0AAD7ECL4</accession>
<gene>
    <name evidence="3" type="ORF">DFH08DRAFT_791964</name>
</gene>
<dbReference type="Pfam" id="PF24883">
    <property type="entry name" value="NPHP3_N"/>
    <property type="match status" value="1"/>
</dbReference>
<dbReference type="AlphaFoldDB" id="A0AAD7ECL4"/>
<comment type="caution">
    <text evidence="3">The sequence shown here is derived from an EMBL/GenBank/DDBJ whole genome shotgun (WGS) entry which is preliminary data.</text>
</comment>
<keyword evidence="1" id="KW-0677">Repeat</keyword>
<evidence type="ECO:0000313" key="3">
    <source>
        <dbReference type="EMBL" id="KAJ7310758.1"/>
    </source>
</evidence>
<keyword evidence="4" id="KW-1185">Reference proteome</keyword>
<dbReference type="Gene3D" id="3.40.50.300">
    <property type="entry name" value="P-loop containing nucleotide triphosphate hydrolases"/>
    <property type="match status" value="1"/>
</dbReference>
<evidence type="ECO:0000313" key="4">
    <source>
        <dbReference type="Proteomes" id="UP001218218"/>
    </source>
</evidence>
<reference evidence="3" key="1">
    <citation type="submission" date="2023-03" db="EMBL/GenBank/DDBJ databases">
        <title>Massive genome expansion in bonnet fungi (Mycena s.s.) driven by repeated elements and novel gene families across ecological guilds.</title>
        <authorList>
            <consortium name="Lawrence Berkeley National Laboratory"/>
            <person name="Harder C.B."/>
            <person name="Miyauchi S."/>
            <person name="Viragh M."/>
            <person name="Kuo A."/>
            <person name="Thoen E."/>
            <person name="Andreopoulos B."/>
            <person name="Lu D."/>
            <person name="Skrede I."/>
            <person name="Drula E."/>
            <person name="Henrissat B."/>
            <person name="Morin E."/>
            <person name="Kohler A."/>
            <person name="Barry K."/>
            <person name="LaButti K."/>
            <person name="Morin E."/>
            <person name="Salamov A."/>
            <person name="Lipzen A."/>
            <person name="Mereny Z."/>
            <person name="Hegedus B."/>
            <person name="Baldrian P."/>
            <person name="Stursova M."/>
            <person name="Weitz H."/>
            <person name="Taylor A."/>
            <person name="Grigoriev I.V."/>
            <person name="Nagy L.G."/>
            <person name="Martin F."/>
            <person name="Kauserud H."/>
        </authorList>
    </citation>
    <scope>NUCLEOTIDE SEQUENCE</scope>
    <source>
        <strain evidence="3">CBHHK002</strain>
    </source>
</reference>
<feature type="domain" description="Nephrocystin 3-like N-terminal" evidence="2">
    <location>
        <begin position="47"/>
        <end position="217"/>
    </location>
</feature>
<evidence type="ECO:0000256" key="1">
    <source>
        <dbReference type="ARBA" id="ARBA00022737"/>
    </source>
</evidence>
<sequence>MTVNHIQRHREMGLHILRHAAAGDAFHDSAVRYPQPKCHPETRSQILESLWNWSSRTDPRSTVLWLHGPAGAGKSAIAQSFCQTLEAGHRLGASFFFKRGDSSCGTATKLFPTIAYQLALSKNPSDLRQVISRTVENNPSILDRSLSLQVQTLIVDPCRQALILNLCRRTFPKHPVVIVIDGLDECDSQNIQQAILRSIGNAIRDEYLPLRFLIASRPEPHIRDIFAGPCLKKSHRPLNIEQSFTDVHTYLVAEFARIHTEHYETMAAVHRPWPAAEFIRQLVDKSSGYFIYASTIIKFIDDKYFRPTERLEIIMGTGEPDSESPFGALDQLYTQILVNVPQTIRPRLLRILTVIAAKLDLNFLDIEQLLELKPGDVQLALRGLHSILNMDGENLTVHHASFLDFLDSPTRSGMFYPGPQQRTDFACQILKAFSYKYDDPFINRTGPVAG</sequence>
<name>A0AAD7ECL4_9AGAR</name>
<organism evidence="3 4">
    <name type="scientific">Mycena albidolilacea</name>
    <dbReference type="NCBI Taxonomy" id="1033008"/>
    <lineage>
        <taxon>Eukaryota</taxon>
        <taxon>Fungi</taxon>
        <taxon>Dikarya</taxon>
        <taxon>Basidiomycota</taxon>
        <taxon>Agaricomycotina</taxon>
        <taxon>Agaricomycetes</taxon>
        <taxon>Agaricomycetidae</taxon>
        <taxon>Agaricales</taxon>
        <taxon>Marasmiineae</taxon>
        <taxon>Mycenaceae</taxon>
        <taxon>Mycena</taxon>
    </lineage>
</organism>
<evidence type="ECO:0000259" key="2">
    <source>
        <dbReference type="Pfam" id="PF24883"/>
    </source>
</evidence>
<dbReference type="SUPFAM" id="SSF52540">
    <property type="entry name" value="P-loop containing nucleoside triphosphate hydrolases"/>
    <property type="match status" value="1"/>
</dbReference>
<dbReference type="PANTHER" id="PTHR10039:SF14">
    <property type="entry name" value="NACHT DOMAIN-CONTAINING PROTEIN"/>
    <property type="match status" value="1"/>
</dbReference>